<dbReference type="GO" id="GO:0005634">
    <property type="term" value="C:nucleus"/>
    <property type="evidence" value="ECO:0007669"/>
    <property type="project" value="TreeGrafter"/>
</dbReference>
<dbReference type="OrthoDB" id="79252at2759"/>
<organism evidence="9 10">
    <name type="scientific">Geosmithia morbida</name>
    <dbReference type="NCBI Taxonomy" id="1094350"/>
    <lineage>
        <taxon>Eukaryota</taxon>
        <taxon>Fungi</taxon>
        <taxon>Dikarya</taxon>
        <taxon>Ascomycota</taxon>
        <taxon>Pezizomycotina</taxon>
        <taxon>Sordariomycetes</taxon>
        <taxon>Hypocreomycetidae</taxon>
        <taxon>Hypocreales</taxon>
        <taxon>Bionectriaceae</taxon>
        <taxon>Geosmithia</taxon>
    </lineage>
</organism>
<dbReference type="InterPro" id="IPR019786">
    <property type="entry name" value="Zinc_finger_PHD-type_CS"/>
</dbReference>
<feature type="compositionally biased region" description="Low complexity" evidence="7">
    <location>
        <begin position="733"/>
        <end position="762"/>
    </location>
</feature>
<dbReference type="SMART" id="SM00510">
    <property type="entry name" value="TFS2M"/>
    <property type="match status" value="1"/>
</dbReference>
<dbReference type="SUPFAM" id="SSF57903">
    <property type="entry name" value="FYVE/PHD zinc finger"/>
    <property type="match status" value="1"/>
</dbReference>
<evidence type="ECO:0000256" key="6">
    <source>
        <dbReference type="ARBA" id="ARBA00022833"/>
    </source>
</evidence>
<dbReference type="InterPro" id="IPR001965">
    <property type="entry name" value="Znf_PHD"/>
</dbReference>
<feature type="compositionally biased region" description="Basic and acidic residues" evidence="7">
    <location>
        <begin position="148"/>
        <end position="164"/>
    </location>
</feature>
<dbReference type="InterPro" id="IPR012921">
    <property type="entry name" value="SPOC_C"/>
</dbReference>
<evidence type="ECO:0000256" key="3">
    <source>
        <dbReference type="ARBA" id="ARBA00021616"/>
    </source>
</evidence>
<sequence>MSAEPEPRRSVRATKGQHTKAFDEVAPGPMKRRQTKKSKKAQEQETEAEDEQEEVIRCVCGATEQDEDSGGAWISCETCYAWQHNVCVGVSSYEDEIPDYYWCERCRPQDHTELLEGIAKGEKPWEARRKAFEERKGRRGGRRPKGGRRSDTKDDAERERDSRLKTKASPTPDSAKDTKDAGGSAKGKRKNREDSHDTDGKSSKARRVSASPASPKPKYVPPKDLEPAIKELPPTRNGPAKALKKSIVHVMTSMAKDGGIEVPEGSSIDVMAETSALQIERAVFDTHPMSKGQKEYSQQIKSLTFNLKNNPELMHGLMDGAHTPTTLAVMTSDQLASSEMQRQTAEMRAKAEKASILYQQETSGPRVRRTHKGEEVVEEDGLITNDKDDAPQPSLARRSVSSAATGRDQGSNIKHESGGDSTDQVELPEPEPSHNEAAQQQGSPSQANFDINKVFSSVRSPSTSKPRRPSVLTGPAGGPGEDADVDRMLQDEDDSPPYSPTDEAQDPGVVWRGSLAMSSIADFQARAKHVGGANFASIGPWSKLIPPRLAVAGRIPQQSAIEYLCGLRYSPLTDVVVVNLEPTSSSSQSEFKAIIDYFVSKKRYGVVGDKVAGNVRDTYLVPVPPGEDNHPEFMLNLMDNHIPKSRTEPMLLAVFVYRNDPSQVKAITPTTPATSAGGTPTPAPKTTVERSNSIPGPTFSPATPQAPPLVAAPAPAMTALQSTTPVPIPQPPHARSQQPQAAAAAAAALPQQAQPQQAQQHQPQPPVDEAQRQQAFRNGHAMANEVLGPELMASPTVHFLLPQAWQMSRKEWEVIRDIYTREPASRGDLQFLGRLLEKEGKA</sequence>
<feature type="compositionally biased region" description="Basic residues" evidence="7">
    <location>
        <begin position="137"/>
        <end position="147"/>
    </location>
</feature>
<dbReference type="PROSITE" id="PS01359">
    <property type="entry name" value="ZF_PHD_1"/>
    <property type="match status" value="1"/>
</dbReference>
<feature type="compositionally biased region" description="Basic and acidic residues" evidence="7">
    <location>
        <begin position="191"/>
        <end position="202"/>
    </location>
</feature>
<evidence type="ECO:0000256" key="5">
    <source>
        <dbReference type="ARBA" id="ARBA00022771"/>
    </source>
</evidence>
<feature type="region of interest" description="Disordered" evidence="7">
    <location>
        <begin position="1"/>
        <end position="54"/>
    </location>
</feature>
<dbReference type="InterPro" id="IPR013083">
    <property type="entry name" value="Znf_RING/FYVE/PHD"/>
</dbReference>
<accession>A0A9P4YQR9</accession>
<dbReference type="Gene3D" id="1.10.472.30">
    <property type="entry name" value="Transcription elongation factor S-II, central domain"/>
    <property type="match status" value="1"/>
</dbReference>
<evidence type="ECO:0000313" key="9">
    <source>
        <dbReference type="EMBL" id="KAF4121401.1"/>
    </source>
</evidence>
<feature type="compositionally biased region" description="Acidic residues" evidence="7">
    <location>
        <begin position="44"/>
        <end position="53"/>
    </location>
</feature>
<protein>
    <recommendedName>
        <fullName evidence="3">Transcription factor BYE1</fullName>
    </recommendedName>
</protein>
<dbReference type="SUPFAM" id="SSF46942">
    <property type="entry name" value="Elongation factor TFIIS domain 2"/>
    <property type="match status" value="1"/>
</dbReference>
<feature type="compositionally biased region" description="Polar residues" evidence="7">
    <location>
        <begin position="436"/>
        <end position="449"/>
    </location>
</feature>
<evidence type="ECO:0000256" key="1">
    <source>
        <dbReference type="ARBA" id="ARBA00002311"/>
    </source>
</evidence>
<evidence type="ECO:0000256" key="7">
    <source>
        <dbReference type="SAM" id="MobiDB-lite"/>
    </source>
</evidence>
<name>A0A9P4YQR9_9HYPO</name>
<gene>
    <name evidence="9" type="ORF">GMORB2_1808</name>
</gene>
<dbReference type="RefSeq" id="XP_035320053.1">
    <property type="nucleotide sequence ID" value="XM_035463789.1"/>
</dbReference>
<dbReference type="GeneID" id="55968038"/>
<feature type="region of interest" description="Disordered" evidence="7">
    <location>
        <begin position="338"/>
        <end position="508"/>
    </location>
</feature>
<feature type="region of interest" description="Disordered" evidence="7">
    <location>
        <begin position="117"/>
        <end position="239"/>
    </location>
</feature>
<dbReference type="GO" id="GO:0006368">
    <property type="term" value="P:transcription elongation by RNA polymerase II"/>
    <property type="evidence" value="ECO:0007669"/>
    <property type="project" value="TreeGrafter"/>
</dbReference>
<dbReference type="SMART" id="SM00249">
    <property type="entry name" value="PHD"/>
    <property type="match status" value="1"/>
</dbReference>
<dbReference type="Proteomes" id="UP000749293">
    <property type="component" value="Unassembled WGS sequence"/>
</dbReference>
<feature type="compositionally biased region" description="Polar residues" evidence="7">
    <location>
        <begin position="399"/>
        <end position="412"/>
    </location>
</feature>
<dbReference type="GO" id="GO:0008270">
    <property type="term" value="F:zinc ion binding"/>
    <property type="evidence" value="ECO:0007669"/>
    <property type="project" value="UniProtKB-KW"/>
</dbReference>
<dbReference type="GO" id="GO:0006362">
    <property type="term" value="P:transcription elongation by RNA polymerase I"/>
    <property type="evidence" value="ECO:0007669"/>
    <property type="project" value="TreeGrafter"/>
</dbReference>
<proteinExistence type="inferred from homology"/>
<evidence type="ECO:0000259" key="8">
    <source>
        <dbReference type="PROSITE" id="PS51321"/>
    </source>
</evidence>
<dbReference type="InterPro" id="IPR055499">
    <property type="entry name" value="DUF7071"/>
</dbReference>
<feature type="domain" description="TFIIS central" evidence="8">
    <location>
        <begin position="235"/>
        <end position="363"/>
    </location>
</feature>
<comment type="caution">
    <text evidence="9">The sequence shown here is derived from an EMBL/GenBank/DDBJ whole genome shotgun (WGS) entry which is preliminary data.</text>
</comment>
<comment type="function">
    <text evidence="1">Negative regulator of transcription elongation.</text>
</comment>
<dbReference type="PANTHER" id="PTHR11477:SF11">
    <property type="entry name" value="TRANSCRIPTION FACTOR BYE1"/>
    <property type="match status" value="1"/>
</dbReference>
<dbReference type="EMBL" id="JAANYQ010000012">
    <property type="protein sequence ID" value="KAF4121401.1"/>
    <property type="molecule type" value="Genomic_DNA"/>
</dbReference>
<dbReference type="Pfam" id="PF07500">
    <property type="entry name" value="TFIIS_M"/>
    <property type="match status" value="1"/>
</dbReference>
<dbReference type="InterPro" id="IPR036575">
    <property type="entry name" value="TFIIS_cen_dom_sf"/>
</dbReference>
<dbReference type="CDD" id="cd21538">
    <property type="entry name" value="SPOC_TFIIS"/>
    <property type="match status" value="1"/>
</dbReference>
<feature type="compositionally biased region" description="Basic residues" evidence="7">
    <location>
        <begin position="30"/>
        <end position="39"/>
    </location>
</feature>
<dbReference type="InterPro" id="IPR003618">
    <property type="entry name" value="TFIIS_cen_dom"/>
</dbReference>
<dbReference type="Pfam" id="PF07744">
    <property type="entry name" value="SPOC"/>
    <property type="match status" value="1"/>
</dbReference>
<keyword evidence="5" id="KW-0863">Zinc-finger</keyword>
<evidence type="ECO:0000256" key="4">
    <source>
        <dbReference type="ARBA" id="ARBA00022723"/>
    </source>
</evidence>
<dbReference type="GO" id="GO:0000977">
    <property type="term" value="F:RNA polymerase II transcription regulatory region sequence-specific DNA binding"/>
    <property type="evidence" value="ECO:0007669"/>
    <property type="project" value="TreeGrafter"/>
</dbReference>
<dbReference type="GO" id="GO:0001139">
    <property type="term" value="F:RNA polymerase II complex recruiting activity"/>
    <property type="evidence" value="ECO:0007669"/>
    <property type="project" value="TreeGrafter"/>
</dbReference>
<evidence type="ECO:0000313" key="10">
    <source>
        <dbReference type="Proteomes" id="UP000749293"/>
    </source>
</evidence>
<dbReference type="Pfam" id="PF20826">
    <property type="entry name" value="PHD_5"/>
    <property type="match status" value="1"/>
</dbReference>
<keyword evidence="10" id="KW-1185">Reference proteome</keyword>
<feature type="compositionally biased region" description="Low complexity" evidence="7">
    <location>
        <begin position="454"/>
        <end position="464"/>
    </location>
</feature>
<dbReference type="InterPro" id="IPR011011">
    <property type="entry name" value="Znf_FYVE_PHD"/>
</dbReference>
<keyword evidence="4" id="KW-0479">Metal-binding</keyword>
<dbReference type="PROSITE" id="PS51321">
    <property type="entry name" value="TFIIS_CENTRAL"/>
    <property type="match status" value="1"/>
</dbReference>
<reference evidence="9" key="1">
    <citation type="submission" date="2020-03" db="EMBL/GenBank/DDBJ databases">
        <title>Site-based positive gene gene selection in Geosmithia morbida across the United States reveals a broad range of putative effectors and factors for local host and environmental adapation.</title>
        <authorList>
            <person name="Onufrak A."/>
            <person name="Murdoch R.W."/>
            <person name="Gazis R."/>
            <person name="Huff M."/>
            <person name="Staton M."/>
            <person name="Klingeman W."/>
            <person name="Hadziabdic D."/>
        </authorList>
    </citation>
    <scope>NUCLEOTIDE SEQUENCE</scope>
    <source>
        <strain evidence="9">1262</strain>
    </source>
</reference>
<keyword evidence="6" id="KW-0862">Zinc</keyword>
<feature type="compositionally biased region" description="Low complexity" evidence="7">
    <location>
        <begin position="708"/>
        <end position="721"/>
    </location>
</feature>
<feature type="compositionally biased region" description="Low complexity" evidence="7">
    <location>
        <begin position="668"/>
        <end position="686"/>
    </location>
</feature>
<dbReference type="Pfam" id="PF23257">
    <property type="entry name" value="DUF7071"/>
    <property type="match status" value="1"/>
</dbReference>
<feature type="region of interest" description="Disordered" evidence="7">
    <location>
        <begin position="666"/>
        <end position="772"/>
    </location>
</feature>
<dbReference type="PANTHER" id="PTHR11477">
    <property type="entry name" value="TRANSCRIPTION FACTOR S-II ZINC FINGER DOMAIN-CONTAINING PROTEIN"/>
    <property type="match status" value="1"/>
</dbReference>
<dbReference type="GO" id="GO:0031564">
    <property type="term" value="P:transcription antitermination"/>
    <property type="evidence" value="ECO:0007669"/>
    <property type="project" value="TreeGrafter"/>
</dbReference>
<dbReference type="Gene3D" id="3.30.40.10">
    <property type="entry name" value="Zinc/RING finger domain, C3HC4 (zinc finger)"/>
    <property type="match status" value="1"/>
</dbReference>
<comment type="similarity">
    <text evidence="2">Belongs to the BYE1 family.</text>
</comment>
<dbReference type="GO" id="GO:0031440">
    <property type="term" value="P:regulation of mRNA 3'-end processing"/>
    <property type="evidence" value="ECO:0007669"/>
    <property type="project" value="TreeGrafter"/>
</dbReference>
<dbReference type="AlphaFoldDB" id="A0A9P4YQR9"/>
<feature type="compositionally biased region" description="Basic and acidic residues" evidence="7">
    <location>
        <begin position="117"/>
        <end position="136"/>
    </location>
</feature>
<evidence type="ECO:0000256" key="2">
    <source>
        <dbReference type="ARBA" id="ARBA00011050"/>
    </source>
</evidence>